<sequence length="452" mass="51167">MEEHQHPSIQEQHDPTDTIDMERERRDHLRESILHKELEEALKMKVVDTLEVDRAVEELVKEDNKEDFVLKSEEIVEKKIIEDEYDCILKYLDQERNRLPFRHSDIQRTPMVSCGKSTEELNPSSTYILTNSSLIKHTTHNNGNCTKRRVEATMEEKEVSLEFPFFRVYKDGGVELLHSPPVFYPPSDVKDTVISSDQCAPVSARIFLPKTPNRNNKLPVLLFFHGSGFCANSAFTEEYSNHVAAIANEAKVLAVSVEYAKFPARPPPECYEDAWRSLQWVVSHVDGDGPEPWLNDLADLQRVFIAGSGTGGNLSHWVASLVGKTVLPRGVSVEGSILVHPFFGGIGDDDQWLFMCKEKNGPEDPRLKPRAEDLQSLGCKRVLVCVAEKDPLLVAGRNYVTALKKSGWSGSVELVEHQGLGHCEHVYKPYEDNSRQVLKKIASFINEKNCRC</sequence>
<organism evidence="3 4">
    <name type="scientific">Arachis hypogaea</name>
    <name type="common">Peanut</name>
    <dbReference type="NCBI Taxonomy" id="3818"/>
    <lineage>
        <taxon>Eukaryota</taxon>
        <taxon>Viridiplantae</taxon>
        <taxon>Streptophyta</taxon>
        <taxon>Embryophyta</taxon>
        <taxon>Tracheophyta</taxon>
        <taxon>Spermatophyta</taxon>
        <taxon>Magnoliopsida</taxon>
        <taxon>eudicotyledons</taxon>
        <taxon>Gunneridae</taxon>
        <taxon>Pentapetalae</taxon>
        <taxon>rosids</taxon>
        <taxon>fabids</taxon>
        <taxon>Fabales</taxon>
        <taxon>Fabaceae</taxon>
        <taxon>Papilionoideae</taxon>
        <taxon>50 kb inversion clade</taxon>
        <taxon>dalbergioids sensu lato</taxon>
        <taxon>Dalbergieae</taxon>
        <taxon>Pterocarpus clade</taxon>
        <taxon>Arachis</taxon>
    </lineage>
</organism>
<dbReference type="Gene3D" id="3.40.50.1820">
    <property type="entry name" value="alpha/beta hydrolase"/>
    <property type="match status" value="1"/>
</dbReference>
<keyword evidence="4" id="KW-1185">Reference proteome</keyword>
<comment type="caution">
    <text evidence="3">The sequence shown here is derived from an EMBL/GenBank/DDBJ whole genome shotgun (WGS) entry which is preliminary data.</text>
</comment>
<dbReference type="Proteomes" id="UP000289738">
    <property type="component" value="Chromosome A10"/>
</dbReference>
<dbReference type="InterPro" id="IPR029058">
    <property type="entry name" value="AB_hydrolase_fold"/>
</dbReference>
<evidence type="ECO:0000313" key="3">
    <source>
        <dbReference type="EMBL" id="RYR34859.1"/>
    </source>
</evidence>
<dbReference type="InterPro" id="IPR013094">
    <property type="entry name" value="AB_hydrolase_3"/>
</dbReference>
<evidence type="ECO:0000313" key="4">
    <source>
        <dbReference type="Proteomes" id="UP000289738"/>
    </source>
</evidence>
<dbReference type="STRING" id="3818.A0A445B866"/>
<feature type="domain" description="Alpha/beta hydrolase fold-3" evidence="2">
    <location>
        <begin position="221"/>
        <end position="425"/>
    </location>
</feature>
<reference evidence="3 4" key="1">
    <citation type="submission" date="2019-01" db="EMBL/GenBank/DDBJ databases">
        <title>Sequencing of cultivated peanut Arachis hypogaea provides insights into genome evolution and oil improvement.</title>
        <authorList>
            <person name="Chen X."/>
        </authorList>
    </citation>
    <scope>NUCLEOTIDE SEQUENCE [LARGE SCALE GENOMIC DNA]</scope>
    <source>
        <strain evidence="4">cv. Fuhuasheng</strain>
        <tissue evidence="3">Leaves</tissue>
    </source>
</reference>
<name>A0A445B866_ARAHY</name>
<dbReference type="PANTHER" id="PTHR23024:SF582">
    <property type="entry name" value="CARBOXYLESTERASE 12-RELATED"/>
    <property type="match status" value="1"/>
</dbReference>
<dbReference type="EMBL" id="SDMP01000010">
    <property type="protein sequence ID" value="RYR34859.1"/>
    <property type="molecule type" value="Genomic_DNA"/>
</dbReference>
<proteinExistence type="inferred from homology"/>
<comment type="similarity">
    <text evidence="1">Belongs to the 'GDXG' lipolytic enzyme family.</text>
</comment>
<gene>
    <name evidence="3" type="ORF">Ahy_A10g049905</name>
</gene>
<dbReference type="SUPFAM" id="SSF53474">
    <property type="entry name" value="alpha/beta-Hydrolases"/>
    <property type="match status" value="1"/>
</dbReference>
<dbReference type="Pfam" id="PF07859">
    <property type="entry name" value="Abhydrolase_3"/>
    <property type="match status" value="1"/>
</dbReference>
<evidence type="ECO:0000256" key="1">
    <source>
        <dbReference type="ARBA" id="ARBA00010515"/>
    </source>
</evidence>
<dbReference type="InterPro" id="IPR050466">
    <property type="entry name" value="Carboxylest/Gibb_receptor"/>
</dbReference>
<accession>A0A445B866</accession>
<protein>
    <recommendedName>
        <fullName evidence="2">Alpha/beta hydrolase fold-3 domain-containing protein</fullName>
    </recommendedName>
</protein>
<evidence type="ECO:0000259" key="2">
    <source>
        <dbReference type="Pfam" id="PF07859"/>
    </source>
</evidence>
<dbReference type="GO" id="GO:0016787">
    <property type="term" value="F:hydrolase activity"/>
    <property type="evidence" value="ECO:0007669"/>
    <property type="project" value="InterPro"/>
</dbReference>
<dbReference type="PANTHER" id="PTHR23024">
    <property type="entry name" value="ARYLACETAMIDE DEACETYLASE"/>
    <property type="match status" value="1"/>
</dbReference>
<dbReference type="AlphaFoldDB" id="A0A445B866"/>